<evidence type="ECO:0008006" key="3">
    <source>
        <dbReference type="Google" id="ProtNLM"/>
    </source>
</evidence>
<dbReference type="Gene3D" id="3.40.50.300">
    <property type="entry name" value="P-loop containing nucleotide triphosphate hydrolases"/>
    <property type="match status" value="1"/>
</dbReference>
<dbReference type="AlphaFoldDB" id="A0A917M1U7"/>
<dbReference type="InterPro" id="IPR027417">
    <property type="entry name" value="P-loop_NTPase"/>
</dbReference>
<comment type="caution">
    <text evidence="1">The sequence shown here is derived from an EMBL/GenBank/DDBJ whole genome shotgun (WGS) entry which is preliminary data.</text>
</comment>
<protein>
    <recommendedName>
        <fullName evidence="3">Nucleoside kinase</fullName>
    </recommendedName>
</protein>
<evidence type="ECO:0000313" key="2">
    <source>
        <dbReference type="Proteomes" id="UP000600247"/>
    </source>
</evidence>
<dbReference type="Pfam" id="PF13238">
    <property type="entry name" value="AAA_18"/>
    <property type="match status" value="1"/>
</dbReference>
<proteinExistence type="predicted"/>
<sequence>MEKSPIFFVTGASGSGKTTVTPDLYKICSEFIILDVDSLYGPGLEDWDVIANLWIRIANQMLLNQKLTIVCGTYMPAQFENAYLKEKFTPYFIGLFCDDETREYRLKRRGWSDEMVQDHKEFNSWIIQNAETAFGTPMPLINTSVAEPSKVAEDIKHHIMSIIGSSQLF</sequence>
<organism evidence="1 2">
    <name type="scientific">Paenibacillus radicis</name>
    <name type="common">ex Gao et al. 2016</name>
    <dbReference type="NCBI Taxonomy" id="1737354"/>
    <lineage>
        <taxon>Bacteria</taxon>
        <taxon>Bacillati</taxon>
        <taxon>Bacillota</taxon>
        <taxon>Bacilli</taxon>
        <taxon>Bacillales</taxon>
        <taxon>Paenibacillaceae</taxon>
        <taxon>Paenibacillus</taxon>
    </lineage>
</organism>
<name>A0A917M1U7_9BACL</name>
<dbReference type="EMBL" id="BMHY01000004">
    <property type="protein sequence ID" value="GGG69575.1"/>
    <property type="molecule type" value="Genomic_DNA"/>
</dbReference>
<evidence type="ECO:0000313" key="1">
    <source>
        <dbReference type="EMBL" id="GGG69575.1"/>
    </source>
</evidence>
<gene>
    <name evidence="1" type="ORF">GCM10010918_25950</name>
</gene>
<reference evidence="1 2" key="1">
    <citation type="journal article" date="2014" name="Int. J. Syst. Evol. Microbiol.">
        <title>Complete genome sequence of Corynebacterium casei LMG S-19264T (=DSM 44701T), isolated from a smear-ripened cheese.</title>
        <authorList>
            <consortium name="US DOE Joint Genome Institute (JGI-PGF)"/>
            <person name="Walter F."/>
            <person name="Albersmeier A."/>
            <person name="Kalinowski J."/>
            <person name="Ruckert C."/>
        </authorList>
    </citation>
    <scope>NUCLEOTIDE SEQUENCE [LARGE SCALE GENOMIC DNA]</scope>
    <source>
        <strain evidence="1 2">CGMCC 1.15286</strain>
    </source>
</reference>
<dbReference type="SUPFAM" id="SSF52540">
    <property type="entry name" value="P-loop containing nucleoside triphosphate hydrolases"/>
    <property type="match status" value="1"/>
</dbReference>
<dbReference type="Proteomes" id="UP000600247">
    <property type="component" value="Unassembled WGS sequence"/>
</dbReference>
<keyword evidence="2" id="KW-1185">Reference proteome</keyword>
<accession>A0A917M1U7</accession>
<dbReference type="RefSeq" id="WP_188889598.1">
    <property type="nucleotide sequence ID" value="NZ_BMHY01000004.1"/>
</dbReference>